<dbReference type="EMBL" id="BSYA01000015">
    <property type="protein sequence ID" value="GMG25037.1"/>
    <property type="molecule type" value="Genomic_DNA"/>
</dbReference>
<reference evidence="1" key="1">
    <citation type="submission" date="2023-04" db="EMBL/GenBank/DDBJ databases">
        <title>Aspergillus oryzae NBRC 4228.</title>
        <authorList>
            <person name="Ichikawa N."/>
            <person name="Sato H."/>
            <person name="Tonouchi N."/>
        </authorList>
    </citation>
    <scope>NUCLEOTIDE SEQUENCE</scope>
    <source>
        <strain evidence="1">NBRC 4228</strain>
    </source>
</reference>
<proteinExistence type="predicted"/>
<dbReference type="Proteomes" id="UP001165205">
    <property type="component" value="Unassembled WGS sequence"/>
</dbReference>
<dbReference type="AlphaFoldDB" id="A0AAN5BU28"/>
<sequence length="133" mass="14596">MAEQGAESVDAIAESVVFEFEGQDRFDVLGLARDDDGGPQTSGTKGVAKLTEARPRALEEDVFFGGIEVVVNAVEAQKWVFVDLTMYRLTVVRAGYAVLDIFPLESGHSINKENHSACKQGYWVVRRIHDHGG</sequence>
<accession>A0AAN5BU28</accession>
<organism evidence="1 2">
    <name type="scientific">Aspergillus oryzae</name>
    <name type="common">Yellow koji mold</name>
    <dbReference type="NCBI Taxonomy" id="5062"/>
    <lineage>
        <taxon>Eukaryota</taxon>
        <taxon>Fungi</taxon>
        <taxon>Dikarya</taxon>
        <taxon>Ascomycota</taxon>
        <taxon>Pezizomycotina</taxon>
        <taxon>Eurotiomycetes</taxon>
        <taxon>Eurotiomycetidae</taxon>
        <taxon>Eurotiales</taxon>
        <taxon>Aspergillaceae</taxon>
        <taxon>Aspergillus</taxon>
        <taxon>Aspergillus subgen. Circumdati</taxon>
    </lineage>
</organism>
<evidence type="ECO:0000313" key="1">
    <source>
        <dbReference type="EMBL" id="GMG25037.1"/>
    </source>
</evidence>
<comment type="caution">
    <text evidence="1">The sequence shown here is derived from an EMBL/GenBank/DDBJ whole genome shotgun (WGS) entry which is preliminary data.</text>
</comment>
<protein>
    <submittedName>
        <fullName evidence="1">Unnamed protein product</fullName>
    </submittedName>
</protein>
<evidence type="ECO:0000313" key="2">
    <source>
        <dbReference type="Proteomes" id="UP001165205"/>
    </source>
</evidence>
<gene>
    <name evidence="1" type="ORF">Aory04_000216400</name>
</gene>
<name>A0AAN5BU28_ASPOZ</name>